<evidence type="ECO:0000256" key="2">
    <source>
        <dbReference type="ARBA" id="ARBA00022692"/>
    </source>
</evidence>
<dbReference type="GO" id="GO:0005886">
    <property type="term" value="C:plasma membrane"/>
    <property type="evidence" value="ECO:0007669"/>
    <property type="project" value="TreeGrafter"/>
</dbReference>
<feature type="transmembrane region" description="Helical" evidence="5">
    <location>
        <begin position="247"/>
        <end position="269"/>
    </location>
</feature>
<keyword evidence="4 5" id="KW-0472">Membrane</keyword>
<dbReference type="OrthoDB" id="9794225at2"/>
<dbReference type="GO" id="GO:0005262">
    <property type="term" value="F:calcium channel activity"/>
    <property type="evidence" value="ECO:0007669"/>
    <property type="project" value="TreeGrafter"/>
</dbReference>
<dbReference type="Gene3D" id="1.20.1420.30">
    <property type="entry name" value="NCX, central ion-binding region"/>
    <property type="match status" value="2"/>
</dbReference>
<keyword evidence="3 5" id="KW-1133">Transmembrane helix</keyword>
<feature type="transmembrane region" description="Helical" evidence="5">
    <location>
        <begin position="114"/>
        <end position="144"/>
    </location>
</feature>
<evidence type="ECO:0000256" key="5">
    <source>
        <dbReference type="SAM" id="Phobius"/>
    </source>
</evidence>
<evidence type="ECO:0000313" key="7">
    <source>
        <dbReference type="EMBL" id="KZB65827.1"/>
    </source>
</evidence>
<dbReference type="GO" id="GO:0008273">
    <property type="term" value="F:calcium, potassium:sodium antiporter activity"/>
    <property type="evidence" value="ECO:0007669"/>
    <property type="project" value="TreeGrafter"/>
</dbReference>
<dbReference type="Pfam" id="PF01699">
    <property type="entry name" value="Na_Ca_ex"/>
    <property type="match status" value="2"/>
</dbReference>
<dbReference type="InterPro" id="IPR004481">
    <property type="entry name" value="K/Na/Ca-exchanger"/>
</dbReference>
<feature type="transmembrane region" description="Helical" evidence="5">
    <location>
        <begin position="301"/>
        <end position="319"/>
    </location>
</feature>
<reference evidence="7 8" key="1">
    <citation type="submission" date="2015-12" db="EMBL/GenBank/DDBJ databases">
        <title>Genome sequence of Thalassospira lucentensis MCCC 1A02072.</title>
        <authorList>
            <person name="Lu L."/>
            <person name="Lai Q."/>
            <person name="Shao Z."/>
            <person name="Qian P."/>
        </authorList>
    </citation>
    <scope>NUCLEOTIDE SEQUENCE [LARGE SCALE GENOMIC DNA]</scope>
    <source>
        <strain evidence="7 8">MCCC 1A02072</strain>
    </source>
</reference>
<dbReference type="PANTHER" id="PTHR10846">
    <property type="entry name" value="SODIUM/POTASSIUM/CALCIUM EXCHANGER"/>
    <property type="match status" value="1"/>
</dbReference>
<proteinExistence type="predicted"/>
<keyword evidence="2 5" id="KW-0812">Transmembrane</keyword>
<feature type="transmembrane region" description="Helical" evidence="5">
    <location>
        <begin position="278"/>
        <end position="295"/>
    </location>
</feature>
<sequence length="320" mass="32974">MEQFIPYLQIIGGLVLLTAGGEFIVRGAVGLALLMGVSKVIVGLTVVAAGTSAPEFVVSLNAALAGSGDIAMGNVVGSNIANILLILGATAVLKPIAASRTMIVRDGGTMLLGTVLFIGLCMFGVVERWAGAVMLLVLAAIWYFTYQHDKKSPGEASHLHEEEVDEVGEVPSGWLKPIVATVIGIVALTYGADLLVNGGVSVARQFGVSEAVIGLTLVAFGTSLPELAASIVAAFRGHSDVALGNVVGSNLLNLLVIIGGVSLIAPIAVPDQILQSDLWIMLAVTVLLLVVGYFLRGVSRITGIVFVLAYLGYVASLVTA</sequence>
<evidence type="ECO:0000313" key="8">
    <source>
        <dbReference type="Proteomes" id="UP000076335"/>
    </source>
</evidence>
<feature type="transmembrane region" description="Helical" evidence="5">
    <location>
        <begin position="70"/>
        <end position="93"/>
    </location>
</feature>
<feature type="domain" description="Sodium/calcium exchanger membrane region" evidence="6">
    <location>
        <begin position="7"/>
        <end position="146"/>
    </location>
</feature>
<organism evidence="7 8">
    <name type="scientific">Thalassospira lucentensis</name>
    <dbReference type="NCBI Taxonomy" id="168935"/>
    <lineage>
        <taxon>Bacteria</taxon>
        <taxon>Pseudomonadati</taxon>
        <taxon>Pseudomonadota</taxon>
        <taxon>Alphaproteobacteria</taxon>
        <taxon>Rhodospirillales</taxon>
        <taxon>Thalassospiraceae</taxon>
        <taxon>Thalassospira</taxon>
    </lineage>
</organism>
<evidence type="ECO:0000256" key="3">
    <source>
        <dbReference type="ARBA" id="ARBA00022989"/>
    </source>
</evidence>
<dbReference type="RefSeq" id="WP_062951346.1">
    <property type="nucleotide sequence ID" value="NZ_CP136684.1"/>
</dbReference>
<accession>A0A154L738</accession>
<gene>
    <name evidence="7" type="ORF">AUP42_17875</name>
</gene>
<dbReference type="AlphaFoldDB" id="A0A154L738"/>
<feature type="domain" description="Sodium/calcium exchanger membrane region" evidence="6">
    <location>
        <begin position="178"/>
        <end position="316"/>
    </location>
</feature>
<dbReference type="EMBL" id="LPVY01000008">
    <property type="protein sequence ID" value="KZB65827.1"/>
    <property type="molecule type" value="Genomic_DNA"/>
</dbReference>
<dbReference type="GO" id="GO:0006874">
    <property type="term" value="P:intracellular calcium ion homeostasis"/>
    <property type="evidence" value="ECO:0007669"/>
    <property type="project" value="TreeGrafter"/>
</dbReference>
<name>A0A154L738_9PROT</name>
<evidence type="ECO:0000256" key="1">
    <source>
        <dbReference type="ARBA" id="ARBA00004141"/>
    </source>
</evidence>
<feature type="transmembrane region" description="Helical" evidence="5">
    <location>
        <begin position="32"/>
        <end position="50"/>
    </location>
</feature>
<dbReference type="InterPro" id="IPR004837">
    <property type="entry name" value="NaCa_Exmemb"/>
</dbReference>
<comment type="caution">
    <text evidence="7">The sequence shown here is derived from an EMBL/GenBank/DDBJ whole genome shotgun (WGS) entry which is preliminary data.</text>
</comment>
<protein>
    <submittedName>
        <fullName evidence="7">Conjugal transfer protein TraR</fullName>
    </submittedName>
</protein>
<dbReference type="NCBIfam" id="TIGR00367">
    <property type="entry name" value="calcium/sodium antiporter"/>
    <property type="match status" value="1"/>
</dbReference>
<feature type="transmembrane region" description="Helical" evidence="5">
    <location>
        <begin position="212"/>
        <end position="235"/>
    </location>
</feature>
<dbReference type="InterPro" id="IPR044880">
    <property type="entry name" value="NCX_ion-bd_dom_sf"/>
</dbReference>
<feature type="transmembrane region" description="Helical" evidence="5">
    <location>
        <begin position="6"/>
        <end position="25"/>
    </location>
</feature>
<evidence type="ECO:0000256" key="4">
    <source>
        <dbReference type="ARBA" id="ARBA00023136"/>
    </source>
</evidence>
<evidence type="ECO:0000259" key="6">
    <source>
        <dbReference type="Pfam" id="PF01699"/>
    </source>
</evidence>
<dbReference type="PANTHER" id="PTHR10846:SF8">
    <property type="entry name" value="INNER MEMBRANE PROTEIN YRBG"/>
    <property type="match status" value="1"/>
</dbReference>
<comment type="subcellular location">
    <subcellularLocation>
        <location evidence="1">Membrane</location>
        <topology evidence="1">Multi-pass membrane protein</topology>
    </subcellularLocation>
</comment>
<dbReference type="Proteomes" id="UP000076335">
    <property type="component" value="Unassembled WGS sequence"/>
</dbReference>
<feature type="transmembrane region" description="Helical" evidence="5">
    <location>
        <begin position="178"/>
        <end position="200"/>
    </location>
</feature>